<dbReference type="Gene3D" id="2.70.70.10">
    <property type="entry name" value="Glucose Permease (Domain IIA)"/>
    <property type="match status" value="1"/>
</dbReference>
<geneLocation type="plasmid" evidence="6">
    <name>unnamed</name>
</geneLocation>
<dbReference type="Proteomes" id="UP000738270">
    <property type="component" value="Unassembled WGS sequence"/>
</dbReference>
<dbReference type="Proteomes" id="UP000808906">
    <property type="component" value="Unassembled WGS sequence"/>
</dbReference>
<dbReference type="PANTHER" id="PTHR21666">
    <property type="entry name" value="PEPTIDASE-RELATED"/>
    <property type="match status" value="1"/>
</dbReference>
<organism evidence="8">
    <name type="scientific">Rhodococcus hoagii</name>
    <name type="common">Corynebacterium equii</name>
    <dbReference type="NCBI Taxonomy" id="43767"/>
    <lineage>
        <taxon>Bacteria</taxon>
        <taxon>Bacillati</taxon>
        <taxon>Actinomycetota</taxon>
        <taxon>Actinomycetes</taxon>
        <taxon>Mycobacteriales</taxon>
        <taxon>Nocardiaceae</taxon>
        <taxon>Prescottella</taxon>
    </lineage>
</organism>
<dbReference type="EMBL" id="AF116907">
    <property type="protein sequence ID" value="AAG21739.1"/>
    <property type="molecule type" value="Genomic_DNA"/>
</dbReference>
<proteinExistence type="predicted"/>
<dbReference type="InterPro" id="IPR031304">
    <property type="entry name" value="SLT_2"/>
</dbReference>
<dbReference type="Proteomes" id="UP000608063">
    <property type="component" value="Unassembled WGS sequence"/>
</dbReference>
<dbReference type="EMBL" id="WUXR01000006">
    <property type="protein sequence ID" value="MBM4566214.1"/>
    <property type="molecule type" value="Genomic_DNA"/>
</dbReference>
<keyword evidence="2" id="KW-0812">Transmembrane</keyword>
<dbReference type="SUPFAM" id="SSF53955">
    <property type="entry name" value="Lysozyme-like"/>
    <property type="match status" value="1"/>
</dbReference>
<dbReference type="Proteomes" id="UP000706122">
    <property type="component" value="Unassembled WGS sequence"/>
</dbReference>
<feature type="domain" description="M23ase beta-sheet core" evidence="3">
    <location>
        <begin position="84"/>
        <end position="176"/>
    </location>
</feature>
<evidence type="ECO:0000313" key="11">
    <source>
        <dbReference type="EMBL" id="MBM4717369.1"/>
    </source>
</evidence>
<dbReference type="AlphaFoldDB" id="Q9ETT9"/>
<geneLocation type="plasmid" evidence="7">
    <name>pVAPAMBE116</name>
</geneLocation>
<dbReference type="EMBL" id="WUYC01000012">
    <property type="protein sequence ID" value="MBM4717369.1"/>
    <property type="molecule type" value="Genomic_DNA"/>
</dbReference>
<evidence type="ECO:0000259" key="5">
    <source>
        <dbReference type="Pfam" id="PF26571"/>
    </source>
</evidence>
<dbReference type="InterPro" id="IPR023346">
    <property type="entry name" value="Lysozyme-like_dom_sf"/>
</dbReference>
<dbReference type="Proteomes" id="UP000603463">
    <property type="component" value="Unassembled WGS sequence"/>
</dbReference>
<dbReference type="RefSeq" id="WP_010900398.1">
    <property type="nucleotide sequence ID" value="NC_002576.1"/>
</dbReference>
<dbReference type="InterPro" id="IPR011055">
    <property type="entry name" value="Dup_hybrid_motif"/>
</dbReference>
<dbReference type="EMBL" id="WVBC01000020">
    <property type="protein sequence ID" value="NKT77949.1"/>
    <property type="molecule type" value="Genomic_DNA"/>
</dbReference>
<evidence type="ECO:0000313" key="7">
    <source>
        <dbReference type="EMBL" id="ADI50208.1"/>
    </source>
</evidence>
<name>Q9ETT9_RHOHA</name>
<sequence length="546" mass="56982">MNDKGGTGLIAVILAVVLVPFMLILLLMVGIQDEEDQQAATNCLGPASTGQGGDRLAPLGSFIKPVDPSTVTLTSGFGARWGEEHKGIDLAGDIGTPIYAAADGTVRNAGEASGFGQWVVLDHVRDGQLVATVYGHIDTYSVEVGQQVRAGQQIATIGNRGQSTGPHLHWEVWPGGWGTTAVDPQPYYDSAPAPGAPTTGGPTAVPTPPAETLTADLSKPLPASAGSEQNMQVDTKKLIRALHAKFGDRISTLGGWRADGGYATDHPDGRAVDAMIPDYLSGTGVQLGDEILDYVMANAEFFNVEYAIWRQTYYPVGGTPNVMEDRGSETQNHFDHVHITVNGQGFNETGFAWGSAPGGGGGSASAAAADCVISGEGLGDSLAPGSVPAEFAPWIQKAGNICPQIRPSLLAAQLEQENGFRHGADAPVSETGAGGPAQFMPGTWATYGKDYDDDGRIDINSIGDSVMAQGQYMCTIAQSIDGWIADGKVSAPNGRTELYLAGYNAGEGAVLESGGFPTGATDYVVQTRPYADKIIANEAKFRAINQ</sequence>
<dbReference type="EMBL" id="WVDC01000024">
    <property type="protein sequence ID" value="NKW44540.1"/>
    <property type="molecule type" value="Genomic_DNA"/>
</dbReference>
<dbReference type="InterPro" id="IPR050570">
    <property type="entry name" value="Cell_wall_metabolism_enzyme"/>
</dbReference>
<dbReference type="Gene3D" id="1.10.530.10">
    <property type="match status" value="1"/>
</dbReference>
<keyword evidence="2" id="KW-1133">Transmembrane helix</keyword>
<evidence type="ECO:0000256" key="2">
    <source>
        <dbReference type="SAM" id="Phobius"/>
    </source>
</evidence>
<dbReference type="EMBL" id="HM114217">
    <property type="protein sequence ID" value="ADI50208.1"/>
    <property type="molecule type" value="Genomic_DNA"/>
</dbReference>
<dbReference type="InterPro" id="IPR058593">
    <property type="entry name" value="ARB_07466-like_C"/>
</dbReference>
<protein>
    <submittedName>
        <fullName evidence="9">Peptidoglycan DD-metalloendopeptidase family protein</fullName>
    </submittedName>
    <submittedName>
        <fullName evidence="7">Putative M23 family peptidase/lytic transglycosylase</fullName>
    </submittedName>
    <submittedName>
        <fullName evidence="6">Putative peptidase</fullName>
    </submittedName>
</protein>
<keyword evidence="8" id="KW-0614">Plasmid</keyword>
<feature type="region of interest" description="Disordered" evidence="1">
    <location>
        <begin position="185"/>
        <end position="230"/>
    </location>
</feature>
<dbReference type="EMBL" id="WUXD01000038">
    <property type="protein sequence ID" value="MBM4628511.1"/>
    <property type="molecule type" value="Genomic_DNA"/>
</dbReference>
<evidence type="ECO:0000313" key="10">
    <source>
        <dbReference type="EMBL" id="MBM4628511.1"/>
    </source>
</evidence>
<reference evidence="12" key="4">
    <citation type="journal article" date="2020" name="Environ. Microbiol.">
        <title>The novel and transferable erm(51) gene confers Macrolides, Lincosamides, and Streptogramins B (MLSB) resistance to clonal Rhodococcus equi in the environment.</title>
        <authorList>
            <person name="Huber L."/>
            <person name="Giguere S."/>
            <person name="Slovis N.M."/>
            <person name="Alvarez-Narvaez S."/>
            <person name="Hart K.A."/>
            <person name="Greiter M."/>
            <person name="Morris E.R.A."/>
            <person name="Cohen N.D."/>
        </authorList>
    </citation>
    <scope>NUCLEOTIDE SEQUENCE</scope>
    <source>
        <strain evidence="12">Lh_116_1</strain>
        <strain evidence="13">Lh_16_1</strain>
    </source>
</reference>
<gene>
    <name evidence="8" type="primary">orf36</name>
    <name evidence="9" type="ORF">GS441_12430</name>
    <name evidence="10" type="ORF">GS453_17285</name>
    <name evidence="11" type="ORF">GS551_24930</name>
    <name evidence="12" type="ORF">GS882_07385</name>
    <name evidence="13" type="ORF">GS947_24050</name>
    <name evidence="7" type="ORF">pVapA_0140</name>
</gene>
<feature type="transmembrane region" description="Helical" evidence="2">
    <location>
        <begin position="7"/>
        <end position="31"/>
    </location>
</feature>
<dbReference type="CAZy" id="GH23">
    <property type="family name" value="Glycoside Hydrolase Family 23"/>
</dbReference>
<reference evidence="9" key="3">
    <citation type="submission" date="2019-11" db="EMBL/GenBank/DDBJ databases">
        <title>Spread of Macrolides and rifampicin resistant Rhodococcus equi in clinical isolates in the USA.</title>
        <authorList>
            <person name="Alvarez-Narvaez S."/>
            <person name="Huber L."/>
            <person name="Cohen N.D."/>
            <person name="Slovis N."/>
            <person name="Greiter M."/>
            <person name="Giguere S."/>
            <person name="Hart K."/>
        </authorList>
    </citation>
    <scope>NUCLEOTIDE SEQUENCE</scope>
    <source>
        <strain evidence="9">Lh_17</strain>
        <strain evidence="10">Lh_38</strain>
        <strain evidence="11">Lh_5</strain>
    </source>
</reference>
<evidence type="ECO:0000256" key="1">
    <source>
        <dbReference type="SAM" id="MobiDB-lite"/>
    </source>
</evidence>
<dbReference type="GO" id="GO:0004222">
    <property type="term" value="F:metalloendopeptidase activity"/>
    <property type="evidence" value="ECO:0007669"/>
    <property type="project" value="TreeGrafter"/>
</dbReference>
<evidence type="ECO:0000259" key="4">
    <source>
        <dbReference type="Pfam" id="PF13406"/>
    </source>
</evidence>
<evidence type="ECO:0000313" key="12">
    <source>
        <dbReference type="EMBL" id="NKT77949.1"/>
    </source>
</evidence>
<geneLocation type="plasmid" evidence="8">
    <name>pREAT701</name>
    <name>p33701</name>
</geneLocation>
<evidence type="ECO:0000259" key="3">
    <source>
        <dbReference type="Pfam" id="PF01551"/>
    </source>
</evidence>
<keyword evidence="2" id="KW-0472">Membrane</keyword>
<dbReference type="Pfam" id="PF26571">
    <property type="entry name" value="VldE"/>
    <property type="match status" value="1"/>
</dbReference>
<dbReference type="CDD" id="cd12797">
    <property type="entry name" value="M23_peptidase"/>
    <property type="match status" value="1"/>
</dbReference>
<accession>Q9ETT9</accession>
<dbReference type="InterPro" id="IPR016047">
    <property type="entry name" value="M23ase_b-sheet_dom"/>
</dbReference>
<evidence type="ECO:0000313" key="6">
    <source>
        <dbReference type="EMBL" id="AAG21739.1"/>
    </source>
</evidence>
<feature type="domain" description="ARB-07466-like C-terminal" evidence="5">
    <location>
        <begin position="228"/>
        <end position="334"/>
    </location>
</feature>
<dbReference type="OMA" id="AGSEQNM"/>
<feature type="domain" description="Transglycosylase SLT" evidence="4">
    <location>
        <begin position="426"/>
        <end position="473"/>
    </location>
</feature>
<evidence type="ECO:0000313" key="13">
    <source>
        <dbReference type="EMBL" id="NKW44540.1"/>
    </source>
</evidence>
<dbReference type="EMBL" id="AP001204">
    <property type="protein sequence ID" value="BAB16645.1"/>
    <property type="molecule type" value="Genomic_DNA"/>
</dbReference>
<evidence type="ECO:0000313" key="9">
    <source>
        <dbReference type="EMBL" id="MBM4566214.1"/>
    </source>
</evidence>
<feature type="compositionally biased region" description="Low complexity" evidence="1">
    <location>
        <begin position="191"/>
        <end position="215"/>
    </location>
</feature>
<dbReference type="SUPFAM" id="SSF51261">
    <property type="entry name" value="Duplicated hybrid motif"/>
    <property type="match status" value="1"/>
</dbReference>
<dbReference type="PANTHER" id="PTHR21666:SF270">
    <property type="entry name" value="MUREIN HYDROLASE ACTIVATOR ENVC"/>
    <property type="match status" value="1"/>
</dbReference>
<reference evidence="8" key="1">
    <citation type="journal article" date="2000" name="Infect. Immun.">
        <title>DNA sequence and comparison of virulence plasmids from Rhodococcus equi ATCC 33701 and 103.</title>
        <authorList>
            <person name="Takai S."/>
            <person name="Hines S.A."/>
            <person name="Sekizaki T."/>
            <person name="Nicholson V.M."/>
            <person name="Alperin D.A."/>
            <person name="Osaki M."/>
            <person name="Takamatsu D."/>
            <person name="Nakamura M."/>
            <person name="Suzuki K."/>
            <person name="Ogino N."/>
            <person name="Kakuda T."/>
            <person name="Dan H."/>
            <person name="Prescott J.F."/>
        </authorList>
    </citation>
    <scope>NUCLEOTIDE SEQUENCE</scope>
    <source>
        <strain evidence="6">103</strain>
        <strain evidence="8">ATCC33701</strain>
        <plasmid evidence="8">pREAT701 (p33701)</plasmid>
        <plasmid evidence="6">unnamed</plasmid>
    </source>
</reference>
<dbReference type="CDD" id="cd13399">
    <property type="entry name" value="Slt35-like"/>
    <property type="match status" value="1"/>
</dbReference>
<reference evidence="7" key="2">
    <citation type="journal article" date="2010" name="FEMS Microbiol. Lett.">
        <title>Analysis of plasmid diversity in 96 Rhodococcus equi strains isolated in Normandy (France) and sequencing of the 87-kb type I virulence plasmid.</title>
        <authorList>
            <person name="Duquesne F."/>
            <person name="Hebert L."/>
            <person name="Sevin C."/>
            <person name="Breuil M.F."/>
            <person name="Tapprest J."/>
            <person name="Laugier C."/>
            <person name="Petry S."/>
        </authorList>
    </citation>
    <scope>NUCLEOTIDE SEQUENCE</scope>
    <source>
        <strain evidence="7">MBE116</strain>
        <plasmid evidence="7">pVAPAMBE116</plasmid>
    </source>
</reference>
<dbReference type="Pfam" id="PF13406">
    <property type="entry name" value="SLT_2"/>
    <property type="match status" value="1"/>
</dbReference>
<dbReference type="Pfam" id="PF01551">
    <property type="entry name" value="Peptidase_M23"/>
    <property type="match status" value="1"/>
</dbReference>
<evidence type="ECO:0000313" key="8">
    <source>
        <dbReference type="EMBL" id="BAB16645.1"/>
    </source>
</evidence>